<sequence length="165" mass="18333">MKDPSTDVDLLCFLQQDFDDVLALADTWPTPLAPKGRYDEHVKAAPRDGTFANGLTWLTLTEAENDDVDEIATTDGDFAELDPDQLRVDDLLIEEYAEEQSDTTTAADTPIASEFMIECSLAADSMVSTLLAQDENIIHELTFAFPRPTDTTSPRMVRYRAQKAV</sequence>
<dbReference type="EMBL" id="JANBPK010000438">
    <property type="protein sequence ID" value="KAJ2935624.1"/>
    <property type="molecule type" value="Genomic_DNA"/>
</dbReference>
<accession>A0A9W8JML5</accession>
<protein>
    <submittedName>
        <fullName evidence="1">Uncharacterized protein</fullName>
    </submittedName>
</protein>
<reference evidence="1" key="1">
    <citation type="submission" date="2022-06" db="EMBL/GenBank/DDBJ databases">
        <title>Genome Sequence of Candolleomyces eurysporus.</title>
        <authorList>
            <person name="Buettner E."/>
        </authorList>
    </citation>
    <scope>NUCLEOTIDE SEQUENCE</scope>
    <source>
        <strain evidence="1">VTCC 930004</strain>
    </source>
</reference>
<comment type="caution">
    <text evidence="1">The sequence shown here is derived from an EMBL/GenBank/DDBJ whole genome shotgun (WGS) entry which is preliminary data.</text>
</comment>
<evidence type="ECO:0000313" key="2">
    <source>
        <dbReference type="Proteomes" id="UP001140091"/>
    </source>
</evidence>
<proteinExistence type="predicted"/>
<feature type="non-terminal residue" evidence="1">
    <location>
        <position position="1"/>
    </location>
</feature>
<gene>
    <name evidence="1" type="ORF">H1R20_g1470</name>
</gene>
<organism evidence="1 2">
    <name type="scientific">Candolleomyces eurysporus</name>
    <dbReference type="NCBI Taxonomy" id="2828524"/>
    <lineage>
        <taxon>Eukaryota</taxon>
        <taxon>Fungi</taxon>
        <taxon>Dikarya</taxon>
        <taxon>Basidiomycota</taxon>
        <taxon>Agaricomycotina</taxon>
        <taxon>Agaricomycetes</taxon>
        <taxon>Agaricomycetidae</taxon>
        <taxon>Agaricales</taxon>
        <taxon>Agaricineae</taxon>
        <taxon>Psathyrellaceae</taxon>
        <taxon>Candolleomyces</taxon>
    </lineage>
</organism>
<name>A0A9W8JML5_9AGAR</name>
<evidence type="ECO:0000313" key="1">
    <source>
        <dbReference type="EMBL" id="KAJ2935624.1"/>
    </source>
</evidence>
<dbReference type="Proteomes" id="UP001140091">
    <property type="component" value="Unassembled WGS sequence"/>
</dbReference>
<keyword evidence="2" id="KW-1185">Reference proteome</keyword>
<dbReference type="AlphaFoldDB" id="A0A9W8JML5"/>